<dbReference type="PANTHER" id="PTHR11786:SF0">
    <property type="entry name" value="ARYLAMINE N-ACETYLTRANSFERASE 4-RELATED"/>
    <property type="match status" value="1"/>
</dbReference>
<evidence type="ECO:0000313" key="3">
    <source>
        <dbReference type="EMBL" id="ARJ50824.1"/>
    </source>
</evidence>
<dbReference type="Gene3D" id="3.30.2140.20">
    <property type="match status" value="1"/>
</dbReference>
<name>A0AAC9RSG6_9STAP</name>
<dbReference type="EMBL" id="CP020773">
    <property type="protein sequence ID" value="ARJ50824.1"/>
    <property type="molecule type" value="Genomic_DNA"/>
</dbReference>
<dbReference type="RefSeq" id="WP_085237302.1">
    <property type="nucleotide sequence ID" value="NZ_CP020773.1"/>
</dbReference>
<protein>
    <recommendedName>
        <fullName evidence="5">Arylamine N-acetyltransferase</fullName>
    </recommendedName>
</protein>
<dbReference type="GO" id="GO:0016407">
    <property type="term" value="F:acetyltransferase activity"/>
    <property type="evidence" value="ECO:0007669"/>
    <property type="project" value="InterPro"/>
</dbReference>
<dbReference type="InterPro" id="IPR038765">
    <property type="entry name" value="Papain-like_cys_pep_sf"/>
</dbReference>
<evidence type="ECO:0000256" key="1">
    <source>
        <dbReference type="ARBA" id="ARBA00006547"/>
    </source>
</evidence>
<proteinExistence type="inferred from homology"/>
<dbReference type="PANTHER" id="PTHR11786">
    <property type="entry name" value="N-HYDROXYARYLAMINE O-ACETYLTRANSFERASE"/>
    <property type="match status" value="1"/>
</dbReference>
<accession>A0AAC9RSG6</accession>
<organism evidence="3 4">
    <name type="scientific">Staphylococcus lutrae</name>
    <dbReference type="NCBI Taxonomy" id="155085"/>
    <lineage>
        <taxon>Bacteria</taxon>
        <taxon>Bacillati</taxon>
        <taxon>Bacillota</taxon>
        <taxon>Bacilli</taxon>
        <taxon>Bacillales</taxon>
        <taxon>Staphylococcaceae</taxon>
        <taxon>Staphylococcus</taxon>
    </lineage>
</organism>
<reference evidence="3 4" key="1">
    <citation type="submission" date="2017-04" db="EMBL/GenBank/DDBJ databases">
        <authorList>
            <person name="Veseli I.A."/>
            <person name="Tang C."/>
            <person name="Pombert J.-F."/>
        </authorList>
    </citation>
    <scope>NUCLEOTIDE SEQUENCE [LARGE SCALE GENOMIC DNA]</scope>
    <source>
        <strain evidence="3 4">ATCC 700373</strain>
    </source>
</reference>
<keyword evidence="4" id="KW-1185">Reference proteome</keyword>
<dbReference type="KEGG" id="slz:B5P37_05565"/>
<dbReference type="Pfam" id="PF00797">
    <property type="entry name" value="Acetyltransf_2"/>
    <property type="match status" value="1"/>
</dbReference>
<dbReference type="AlphaFoldDB" id="A0AAC9RSG6"/>
<sequence>MTFKALENYIGIQQEDMETHTLEALKKYIYHFMIKIPFEAIDVFNGKGITMDVHQNINKFVKCHRGGLCYENNLVTYAYLTHRGFNTKLISGYVKPPQRDWKKMDTHLTTIVTIEGQDYIADTGFGHFPSQPIPLNGAYVDDEGDIYRIIPAEQQENAYYVQMTKNDAVNKVWTDLLYFENVNRTIDYFDARYDFTINHPDYVFKKILMVNIKTPQGHNTMSLSHVTVTTMEGKTKIPVTAENYRELLQSYFGLDVHIPRIEKQ</sequence>
<dbReference type="SUPFAM" id="SSF54001">
    <property type="entry name" value="Cysteine proteinases"/>
    <property type="match status" value="1"/>
</dbReference>
<evidence type="ECO:0000313" key="4">
    <source>
        <dbReference type="Proteomes" id="UP000242864"/>
    </source>
</evidence>
<dbReference type="InterPro" id="IPR001447">
    <property type="entry name" value="Arylamine_N-AcTrfase"/>
</dbReference>
<dbReference type="Proteomes" id="UP000242864">
    <property type="component" value="Chromosome"/>
</dbReference>
<dbReference type="InterPro" id="IPR053710">
    <property type="entry name" value="Arylamine_NAT_domain_sf"/>
</dbReference>
<comment type="similarity">
    <text evidence="1 2">Belongs to the arylamine N-acetyltransferase family.</text>
</comment>
<dbReference type="PRINTS" id="PR01543">
    <property type="entry name" value="ANATRNSFRASE"/>
</dbReference>
<evidence type="ECO:0000256" key="2">
    <source>
        <dbReference type="RuleBase" id="RU003452"/>
    </source>
</evidence>
<gene>
    <name evidence="3" type="ORF">B5P37_05565</name>
</gene>
<evidence type="ECO:0008006" key="5">
    <source>
        <dbReference type="Google" id="ProtNLM"/>
    </source>
</evidence>